<proteinExistence type="predicted"/>
<feature type="transmembrane region" description="Helical" evidence="1">
    <location>
        <begin position="37"/>
        <end position="66"/>
    </location>
</feature>
<keyword evidence="1" id="KW-0812">Transmembrane</keyword>
<keyword evidence="1" id="KW-0472">Membrane</keyword>
<evidence type="ECO:0000313" key="2">
    <source>
        <dbReference type="EMBL" id="UTQ50612.1"/>
    </source>
</evidence>
<keyword evidence="3" id="KW-1185">Reference proteome</keyword>
<gene>
    <name evidence="2" type="primary">p17</name>
</gene>
<dbReference type="Proteomes" id="UP001256108">
    <property type="component" value="Segment"/>
</dbReference>
<evidence type="ECO:0000313" key="3">
    <source>
        <dbReference type="Proteomes" id="UP001256108"/>
    </source>
</evidence>
<reference evidence="2" key="1">
    <citation type="journal article" date="2022" name="bioRxiv">
        <title>In-depth study of tomato and weed viromes reveals undiscovered plant virus diversity in an agroecosystem.</title>
        <authorList>
            <person name="Rivarez M.P.S."/>
            <person name="Pecman A."/>
            <person name="Bacnik K."/>
            <person name="Maksimovic Carvalho Ferreira O."/>
            <person name="Vucurovic A."/>
            <person name="Seljak G."/>
            <person name="Mehle N."/>
            <person name="Gutierrez-Aguirre I."/>
            <person name="Ravnikar M."/>
            <person name="Kutnjak D."/>
        </authorList>
    </citation>
    <scope>NUCLEOTIDE SEQUENCE</scope>
    <source>
        <strain evidence="2">PLE20SW</strain>
    </source>
</reference>
<evidence type="ECO:0000256" key="1">
    <source>
        <dbReference type="SAM" id="Phobius"/>
    </source>
</evidence>
<dbReference type="EMBL" id="OL472125">
    <property type="protein sequence ID" value="UTQ50612.1"/>
    <property type="molecule type" value="Viral_cRNA"/>
</dbReference>
<sequence>MNFSEFFSVFSLFVRFFLTFTQQLWQQNHPLMTLTTVWIIIMQCYQTVTLIITALKMMIHIIRFLMSLYRLMKKVMRVIWWIILESRNLWKKLAKTSVSQ</sequence>
<protein>
    <submittedName>
        <fullName evidence="2">Uncharacterized protein</fullName>
    </submittedName>
</protein>
<organism evidence="2 3">
    <name type="scientific">Taraxacum cytorhabdovirus 1</name>
    <dbReference type="NCBI Taxonomy" id="2950880"/>
    <lineage>
        <taxon>Viruses</taxon>
        <taxon>Riboviria</taxon>
        <taxon>Orthornavirae</taxon>
        <taxon>Negarnaviricota</taxon>
        <taxon>Haploviricotina</taxon>
        <taxon>Monjiviricetes</taxon>
        <taxon>Mononegavirales</taxon>
        <taxon>Rhabdoviridae</taxon>
        <taxon>Betarhabdovirinae</taxon>
        <taxon>Alphacytorhabdovirus</taxon>
        <taxon>Alphacytorhabdovirus taraxaci</taxon>
    </lineage>
</organism>
<name>A0AAE9MRP2_9RHAB</name>
<accession>A0AAE9MRP2</accession>
<keyword evidence="1" id="KW-1133">Transmembrane helix</keyword>